<dbReference type="Gene3D" id="2.60.120.290">
    <property type="entry name" value="Spermadhesin, CUB domain"/>
    <property type="match status" value="1"/>
</dbReference>
<dbReference type="EMBL" id="JBJQND010000005">
    <property type="protein sequence ID" value="KAL3875695.1"/>
    <property type="molecule type" value="Genomic_DNA"/>
</dbReference>
<dbReference type="SUPFAM" id="SSF49854">
    <property type="entry name" value="Spermadhesin, CUB domain"/>
    <property type="match status" value="1"/>
</dbReference>
<feature type="non-terminal residue" evidence="1">
    <location>
        <position position="71"/>
    </location>
</feature>
<gene>
    <name evidence="1" type="ORF">ACJMK2_033623</name>
</gene>
<evidence type="ECO:0000313" key="1">
    <source>
        <dbReference type="EMBL" id="KAL3875695.1"/>
    </source>
</evidence>
<keyword evidence="2" id="KW-1185">Reference proteome</keyword>
<protein>
    <submittedName>
        <fullName evidence="1">Uncharacterized protein</fullName>
    </submittedName>
</protein>
<accession>A0ABD3WT48</accession>
<evidence type="ECO:0000313" key="2">
    <source>
        <dbReference type="Proteomes" id="UP001634394"/>
    </source>
</evidence>
<organism evidence="1 2">
    <name type="scientific">Sinanodonta woodiana</name>
    <name type="common">Chinese pond mussel</name>
    <name type="synonym">Anodonta woodiana</name>
    <dbReference type="NCBI Taxonomy" id="1069815"/>
    <lineage>
        <taxon>Eukaryota</taxon>
        <taxon>Metazoa</taxon>
        <taxon>Spiralia</taxon>
        <taxon>Lophotrochozoa</taxon>
        <taxon>Mollusca</taxon>
        <taxon>Bivalvia</taxon>
        <taxon>Autobranchia</taxon>
        <taxon>Heteroconchia</taxon>
        <taxon>Palaeoheterodonta</taxon>
        <taxon>Unionida</taxon>
        <taxon>Unionoidea</taxon>
        <taxon>Unionidae</taxon>
        <taxon>Unioninae</taxon>
        <taxon>Sinanodonta</taxon>
    </lineage>
</organism>
<name>A0ABD3WT48_SINWO</name>
<sequence length="71" mass="7957">MPAVTIEEMADFLQVWTGSSSLSFKTSTLLNNMTGNLQPSTFFSSNNFIFIRLVMDDSIIRIAGFSINWTT</sequence>
<reference evidence="1 2" key="1">
    <citation type="submission" date="2024-11" db="EMBL/GenBank/DDBJ databases">
        <title>Chromosome-level genome assembly of the freshwater bivalve Anodonta woodiana.</title>
        <authorList>
            <person name="Chen X."/>
        </authorList>
    </citation>
    <scope>NUCLEOTIDE SEQUENCE [LARGE SCALE GENOMIC DNA]</scope>
    <source>
        <strain evidence="1">MN2024</strain>
        <tissue evidence="1">Gills</tissue>
    </source>
</reference>
<comment type="caution">
    <text evidence="1">The sequence shown here is derived from an EMBL/GenBank/DDBJ whole genome shotgun (WGS) entry which is preliminary data.</text>
</comment>
<proteinExistence type="predicted"/>
<dbReference type="InterPro" id="IPR035914">
    <property type="entry name" value="Sperma_CUB_dom_sf"/>
</dbReference>
<dbReference type="Proteomes" id="UP001634394">
    <property type="component" value="Unassembled WGS sequence"/>
</dbReference>
<dbReference type="AlphaFoldDB" id="A0ABD3WT48"/>